<name>A0A923RRF1_9FIRM</name>
<organism evidence="2 3">
    <name type="scientific">Mediterraneibacter hominis</name>
    <dbReference type="NCBI Taxonomy" id="2763054"/>
    <lineage>
        <taxon>Bacteria</taxon>
        <taxon>Bacillati</taxon>
        <taxon>Bacillota</taxon>
        <taxon>Clostridia</taxon>
        <taxon>Lachnospirales</taxon>
        <taxon>Lachnospiraceae</taxon>
        <taxon>Mediterraneibacter</taxon>
    </lineage>
</organism>
<dbReference type="PANTHER" id="PTHR47098">
    <property type="entry name" value="PROTEIN MAK32"/>
    <property type="match status" value="1"/>
</dbReference>
<protein>
    <recommendedName>
        <fullName evidence="1">Carbohydrate kinase PfkB domain-containing protein</fullName>
    </recommendedName>
</protein>
<evidence type="ECO:0000313" key="3">
    <source>
        <dbReference type="Proteomes" id="UP000652477"/>
    </source>
</evidence>
<feature type="domain" description="Carbohydrate kinase PfkB" evidence="1">
    <location>
        <begin position="166"/>
        <end position="284"/>
    </location>
</feature>
<dbReference type="AlphaFoldDB" id="A0A923RRF1"/>
<dbReference type="Gene3D" id="3.40.1190.20">
    <property type="match status" value="1"/>
</dbReference>
<dbReference type="SUPFAM" id="SSF53613">
    <property type="entry name" value="Ribokinase-like"/>
    <property type="match status" value="1"/>
</dbReference>
<dbReference type="RefSeq" id="WP_186877159.1">
    <property type="nucleotide sequence ID" value="NZ_JACOPF010000005.1"/>
</dbReference>
<evidence type="ECO:0000313" key="2">
    <source>
        <dbReference type="EMBL" id="MBC5690511.1"/>
    </source>
</evidence>
<reference evidence="2" key="1">
    <citation type="submission" date="2020-08" db="EMBL/GenBank/DDBJ databases">
        <title>Genome public.</title>
        <authorList>
            <person name="Liu C."/>
            <person name="Sun Q."/>
        </authorList>
    </citation>
    <scope>NUCLEOTIDE SEQUENCE</scope>
    <source>
        <strain evidence="2">NSJ-55</strain>
    </source>
</reference>
<accession>A0A923RRF1</accession>
<dbReference type="InterPro" id="IPR011611">
    <property type="entry name" value="PfkB_dom"/>
</dbReference>
<evidence type="ECO:0000259" key="1">
    <source>
        <dbReference type="Pfam" id="PF00294"/>
    </source>
</evidence>
<gene>
    <name evidence="2" type="ORF">H8S37_16485</name>
</gene>
<proteinExistence type="predicted"/>
<dbReference type="Pfam" id="PF00294">
    <property type="entry name" value="PfkB"/>
    <property type="match status" value="1"/>
</dbReference>
<dbReference type="EMBL" id="JACOPF010000005">
    <property type="protein sequence ID" value="MBC5690511.1"/>
    <property type="molecule type" value="Genomic_DNA"/>
</dbReference>
<sequence>MKYIVAGPTIVNDILFADGSKSTGHLGGSIYCVEGIKIWEDDILYVSNVGKDFETFYGKWMETNQCSLQGLQYILPHTQYTELVYGAEGLHSEYSIYGAEEEAEVEALDRISAEVISSYCDSGTKGIYIEAAETSGFWDELLAIRSKTDAKIMWEIPTSAAMTESRHQKVIECIKKADIYSVNYPEAKSLFQIETEEEAVQKIIELGIPCFFRTGSRGSYMIDGKEAAFAKSLTVGEVIDPTGCGNCSTAAAMYAWCEGNSLYRTAMMANISAAYNLLQYGPYPAITKEIQKQAKVLLEEKIKQQ</sequence>
<dbReference type="InterPro" id="IPR029056">
    <property type="entry name" value="Ribokinase-like"/>
</dbReference>
<dbReference type="Proteomes" id="UP000652477">
    <property type="component" value="Unassembled WGS sequence"/>
</dbReference>
<comment type="caution">
    <text evidence="2">The sequence shown here is derived from an EMBL/GenBank/DDBJ whole genome shotgun (WGS) entry which is preliminary data.</text>
</comment>
<keyword evidence="3" id="KW-1185">Reference proteome</keyword>
<dbReference type="PANTHER" id="PTHR47098:SF2">
    <property type="entry name" value="PROTEIN MAK32"/>
    <property type="match status" value="1"/>
</dbReference>